<evidence type="ECO:0008006" key="4">
    <source>
        <dbReference type="Google" id="ProtNLM"/>
    </source>
</evidence>
<organism evidence="2 3">
    <name type="scientific">Knipowitschia caucasica</name>
    <name type="common">Caucasian dwarf goby</name>
    <name type="synonym">Pomatoschistus caucasicus</name>
    <dbReference type="NCBI Taxonomy" id="637954"/>
    <lineage>
        <taxon>Eukaryota</taxon>
        <taxon>Metazoa</taxon>
        <taxon>Chordata</taxon>
        <taxon>Craniata</taxon>
        <taxon>Vertebrata</taxon>
        <taxon>Euteleostomi</taxon>
        <taxon>Actinopterygii</taxon>
        <taxon>Neopterygii</taxon>
        <taxon>Teleostei</taxon>
        <taxon>Neoteleostei</taxon>
        <taxon>Acanthomorphata</taxon>
        <taxon>Gobiaria</taxon>
        <taxon>Gobiiformes</taxon>
        <taxon>Gobioidei</taxon>
        <taxon>Gobiidae</taxon>
        <taxon>Gobiinae</taxon>
        <taxon>Knipowitschia</taxon>
    </lineage>
</organism>
<proteinExistence type="predicted"/>
<feature type="signal peptide" evidence="1">
    <location>
        <begin position="1"/>
        <end position="18"/>
    </location>
</feature>
<dbReference type="SUPFAM" id="SSF48726">
    <property type="entry name" value="Immunoglobulin"/>
    <property type="match status" value="1"/>
</dbReference>
<sequence length="141" mass="15189">MQPLLSLTLALPLLSASSILLTPHKPGFLLYDTVSLRCEDAPWWTVRRRTSSGGVRTCLSGWGSPGGAVSECLIKNLYPSDIGTYWCESESGEKSATVHIHITGRVSAGPLSVHFTVFGHGDRTPPSHGALQKESCVLQLM</sequence>
<reference evidence="2 3" key="1">
    <citation type="submission" date="2024-04" db="EMBL/GenBank/DDBJ databases">
        <authorList>
            <person name="Waldvogel A.-M."/>
            <person name="Schoenle A."/>
        </authorList>
    </citation>
    <scope>NUCLEOTIDE SEQUENCE [LARGE SCALE GENOMIC DNA]</scope>
</reference>
<dbReference type="Gene3D" id="2.60.40.10">
    <property type="entry name" value="Immunoglobulins"/>
    <property type="match status" value="1"/>
</dbReference>
<dbReference type="EMBL" id="OZ035841">
    <property type="protein sequence ID" value="CAL1589827.1"/>
    <property type="molecule type" value="Genomic_DNA"/>
</dbReference>
<accession>A0AAV2KR55</accession>
<dbReference type="InterPro" id="IPR036179">
    <property type="entry name" value="Ig-like_dom_sf"/>
</dbReference>
<name>A0AAV2KR55_KNICA</name>
<dbReference type="InterPro" id="IPR013783">
    <property type="entry name" value="Ig-like_fold"/>
</dbReference>
<evidence type="ECO:0000313" key="2">
    <source>
        <dbReference type="EMBL" id="CAL1589827.1"/>
    </source>
</evidence>
<dbReference type="Proteomes" id="UP001497482">
    <property type="component" value="Chromosome 19"/>
</dbReference>
<gene>
    <name evidence="2" type="ORF">KC01_LOCUS19439</name>
</gene>
<keyword evidence="3" id="KW-1185">Reference proteome</keyword>
<keyword evidence="1" id="KW-0732">Signal</keyword>
<evidence type="ECO:0000256" key="1">
    <source>
        <dbReference type="SAM" id="SignalP"/>
    </source>
</evidence>
<dbReference type="AlphaFoldDB" id="A0AAV2KR55"/>
<evidence type="ECO:0000313" key="3">
    <source>
        <dbReference type="Proteomes" id="UP001497482"/>
    </source>
</evidence>
<protein>
    <recommendedName>
        <fullName evidence="4">Ig-like domain-containing protein</fullName>
    </recommendedName>
</protein>
<feature type="chain" id="PRO_5043830790" description="Ig-like domain-containing protein" evidence="1">
    <location>
        <begin position="19"/>
        <end position="141"/>
    </location>
</feature>